<dbReference type="PROSITE" id="PS51665">
    <property type="entry name" value="ENKURIN"/>
    <property type="match status" value="1"/>
</dbReference>
<evidence type="ECO:0000259" key="7">
    <source>
        <dbReference type="PROSITE" id="PS51665"/>
    </source>
</evidence>
<evidence type="ECO:0000256" key="3">
    <source>
        <dbReference type="ARBA" id="ARBA00022490"/>
    </source>
</evidence>
<gene>
    <name evidence="8" type="ORF">JYU34_022698</name>
</gene>
<dbReference type="PANTHER" id="PTHR21490">
    <property type="entry name" value="ENKURIN-RELATED"/>
    <property type="match status" value="1"/>
</dbReference>
<evidence type="ECO:0000256" key="6">
    <source>
        <dbReference type="SAM" id="SignalP"/>
    </source>
</evidence>
<dbReference type="InterPro" id="IPR052102">
    <property type="entry name" value="Enkurin_domain-protein"/>
</dbReference>
<sequence length="69" mass="7962">MNVLALQFMTLICPISGFAELVSELNKLPVRTDSLRTRTRKMELERQLAKLEDGIKVFSRPRVFVRIGE</sequence>
<feature type="chain" id="PRO_5046969407" description="Enkurin domain-containing protein" evidence="6">
    <location>
        <begin position="20"/>
        <end position="69"/>
    </location>
</feature>
<evidence type="ECO:0000256" key="1">
    <source>
        <dbReference type="ARBA" id="ARBA00004138"/>
    </source>
</evidence>
<evidence type="ECO:0000256" key="2">
    <source>
        <dbReference type="ARBA" id="ARBA00004245"/>
    </source>
</evidence>
<keyword evidence="5" id="KW-0966">Cell projection</keyword>
<reference evidence="8 9" key="1">
    <citation type="submission" date="2021-06" db="EMBL/GenBank/DDBJ databases">
        <title>A haploid diamondback moth (Plutella xylostella L.) genome assembly resolves 31 chromosomes and identifies a diamide resistance mutation.</title>
        <authorList>
            <person name="Ward C.M."/>
            <person name="Perry K.D."/>
            <person name="Baker G."/>
            <person name="Powis K."/>
            <person name="Heckel D.G."/>
            <person name="Baxter S.W."/>
        </authorList>
    </citation>
    <scope>NUCLEOTIDE SEQUENCE [LARGE SCALE GENOMIC DNA]</scope>
    <source>
        <strain evidence="8 9">LV</strain>
        <tissue evidence="8">Single pupa</tissue>
    </source>
</reference>
<keyword evidence="6" id="KW-0732">Signal</keyword>
<feature type="signal peptide" evidence="6">
    <location>
        <begin position="1"/>
        <end position="19"/>
    </location>
</feature>
<evidence type="ECO:0000256" key="4">
    <source>
        <dbReference type="ARBA" id="ARBA00023212"/>
    </source>
</evidence>
<keyword evidence="9" id="KW-1185">Reference proteome</keyword>
<dbReference type="EMBL" id="JAHIBW010000085">
    <property type="protein sequence ID" value="KAG7294917.1"/>
    <property type="molecule type" value="Genomic_DNA"/>
</dbReference>
<evidence type="ECO:0000313" key="9">
    <source>
        <dbReference type="Proteomes" id="UP000823941"/>
    </source>
</evidence>
<dbReference type="InterPro" id="IPR027012">
    <property type="entry name" value="Enkurin_dom"/>
</dbReference>
<name>A0ABQ7PPJ5_PLUXY</name>
<keyword evidence="3" id="KW-0963">Cytoplasm</keyword>
<keyword evidence="4" id="KW-0206">Cytoskeleton</keyword>
<dbReference type="Proteomes" id="UP000823941">
    <property type="component" value="Unassembled WGS sequence"/>
</dbReference>
<accession>A0ABQ7PPJ5</accession>
<comment type="subcellular location">
    <subcellularLocation>
        <location evidence="1">Cell projection</location>
        <location evidence="1">Cilium</location>
    </subcellularLocation>
    <subcellularLocation>
        <location evidence="2">Cytoplasm</location>
        <location evidence="2">Cytoskeleton</location>
    </subcellularLocation>
</comment>
<evidence type="ECO:0000256" key="5">
    <source>
        <dbReference type="ARBA" id="ARBA00023273"/>
    </source>
</evidence>
<feature type="domain" description="Enkurin" evidence="7">
    <location>
        <begin position="1"/>
        <end position="66"/>
    </location>
</feature>
<dbReference type="Pfam" id="PF13864">
    <property type="entry name" value="Enkurin"/>
    <property type="match status" value="1"/>
</dbReference>
<protein>
    <recommendedName>
        <fullName evidence="7">Enkurin domain-containing protein</fullName>
    </recommendedName>
</protein>
<comment type="caution">
    <text evidence="8">The sequence shown here is derived from an EMBL/GenBank/DDBJ whole genome shotgun (WGS) entry which is preliminary data.</text>
</comment>
<proteinExistence type="predicted"/>
<evidence type="ECO:0000313" key="8">
    <source>
        <dbReference type="EMBL" id="KAG7294917.1"/>
    </source>
</evidence>
<dbReference type="PANTHER" id="PTHR21490:SF2">
    <property type="entry name" value="ENKURIN DOMAIN-CONTAINING PROTEIN 1"/>
    <property type="match status" value="1"/>
</dbReference>
<organism evidence="8 9">
    <name type="scientific">Plutella xylostella</name>
    <name type="common">Diamondback moth</name>
    <name type="synonym">Plutella maculipennis</name>
    <dbReference type="NCBI Taxonomy" id="51655"/>
    <lineage>
        <taxon>Eukaryota</taxon>
        <taxon>Metazoa</taxon>
        <taxon>Ecdysozoa</taxon>
        <taxon>Arthropoda</taxon>
        <taxon>Hexapoda</taxon>
        <taxon>Insecta</taxon>
        <taxon>Pterygota</taxon>
        <taxon>Neoptera</taxon>
        <taxon>Endopterygota</taxon>
        <taxon>Lepidoptera</taxon>
        <taxon>Glossata</taxon>
        <taxon>Ditrysia</taxon>
        <taxon>Yponomeutoidea</taxon>
        <taxon>Plutellidae</taxon>
        <taxon>Plutella</taxon>
    </lineage>
</organism>